<comment type="similarity">
    <text evidence="1">Belongs to the AHA1 family.</text>
</comment>
<evidence type="ECO:0000259" key="2">
    <source>
        <dbReference type="Pfam" id="PF08327"/>
    </source>
</evidence>
<keyword evidence="4" id="KW-1185">Reference proteome</keyword>
<dbReference type="KEGG" id="pbor:BSF38_03672"/>
<dbReference type="EMBL" id="CP019082">
    <property type="protein sequence ID" value="APW62140.1"/>
    <property type="molecule type" value="Genomic_DNA"/>
</dbReference>
<reference evidence="4" key="1">
    <citation type="submission" date="2016-12" db="EMBL/GenBank/DDBJ databases">
        <title>Comparative genomics of four Isosphaeraceae planctomycetes: a common pool of plasmids and glycoside hydrolase genes.</title>
        <authorList>
            <person name="Ivanova A."/>
        </authorList>
    </citation>
    <scope>NUCLEOTIDE SEQUENCE [LARGE SCALE GENOMIC DNA]</scope>
    <source>
        <strain evidence="4">PX4</strain>
    </source>
</reference>
<dbReference type="AlphaFoldDB" id="A0A1U7CT63"/>
<evidence type="ECO:0000313" key="4">
    <source>
        <dbReference type="Proteomes" id="UP000186309"/>
    </source>
</evidence>
<name>A0A1U7CT63_9BACT</name>
<dbReference type="CDD" id="cd07814">
    <property type="entry name" value="SRPBCC_CalC_Aha1-like"/>
    <property type="match status" value="1"/>
</dbReference>
<dbReference type="RefSeq" id="WP_076347989.1">
    <property type="nucleotide sequence ID" value="NZ_CP019082.1"/>
</dbReference>
<gene>
    <name evidence="3" type="ORF">BSF38_03672</name>
</gene>
<dbReference type="Pfam" id="PF08327">
    <property type="entry name" value="AHSA1"/>
    <property type="match status" value="1"/>
</dbReference>
<dbReference type="InterPro" id="IPR013538">
    <property type="entry name" value="ASHA1/2-like_C"/>
</dbReference>
<feature type="domain" description="Activator of Hsp90 ATPase homologue 1/2-like C-terminal" evidence="2">
    <location>
        <begin position="16"/>
        <end position="144"/>
    </location>
</feature>
<protein>
    <recommendedName>
        <fullName evidence="2">Activator of Hsp90 ATPase homologue 1/2-like C-terminal domain-containing protein</fullName>
    </recommendedName>
</protein>
<dbReference type="InterPro" id="IPR023393">
    <property type="entry name" value="START-like_dom_sf"/>
</dbReference>
<sequence>MSREPQIAVTVVRRFDASPERVFDAWLDPATVGLWLFATKTGEVVRVEVDPRVGGSFVIVDRRDGEDVAHTGAYLEIDRPRRLVFDFWVDKLPDHPSRVSVDIVPLPAGCELTLTQEFSAEMAEYKERSRVGWGKLLDALAATLA</sequence>
<organism evidence="3 4">
    <name type="scientific">Paludisphaera borealis</name>
    <dbReference type="NCBI Taxonomy" id="1387353"/>
    <lineage>
        <taxon>Bacteria</taxon>
        <taxon>Pseudomonadati</taxon>
        <taxon>Planctomycetota</taxon>
        <taxon>Planctomycetia</taxon>
        <taxon>Isosphaerales</taxon>
        <taxon>Isosphaeraceae</taxon>
        <taxon>Paludisphaera</taxon>
    </lineage>
</organism>
<accession>A0A1U7CT63</accession>
<dbReference type="Proteomes" id="UP000186309">
    <property type="component" value="Chromosome"/>
</dbReference>
<proteinExistence type="inferred from homology"/>
<dbReference type="SUPFAM" id="SSF55961">
    <property type="entry name" value="Bet v1-like"/>
    <property type="match status" value="1"/>
</dbReference>
<dbReference type="OrthoDB" id="190358at2"/>
<dbReference type="Gene3D" id="3.30.530.20">
    <property type="match status" value="1"/>
</dbReference>
<evidence type="ECO:0000256" key="1">
    <source>
        <dbReference type="ARBA" id="ARBA00006817"/>
    </source>
</evidence>
<dbReference type="STRING" id="1387353.BSF38_03672"/>
<evidence type="ECO:0000313" key="3">
    <source>
        <dbReference type="EMBL" id="APW62140.1"/>
    </source>
</evidence>